<proteinExistence type="predicted"/>
<name>A7IX88_PBCVN</name>
<dbReference type="Proteomes" id="UP000202419">
    <property type="component" value="Segment"/>
</dbReference>
<organismHost>
    <name type="scientific">Chlorella</name>
    <dbReference type="NCBI Taxonomy" id="3071"/>
</organismHost>
<reference evidence="1 2" key="1">
    <citation type="journal article" date="2007" name="Virology">
        <title>Sequence and annotation of the 369-kb NY-2A and the 345-kb AR158 viruses that infect Chlorella NC64A.</title>
        <authorList>
            <person name="Fitzgerald L.A."/>
            <person name="Graves M.V."/>
            <person name="Li X."/>
            <person name="Feldblyum T."/>
            <person name="Nierman W.C."/>
            <person name="Van Etten J.L."/>
        </authorList>
    </citation>
    <scope>NUCLEOTIDE SEQUENCE [LARGE SCALE GENOMIC DNA]</scope>
    <source>
        <strain evidence="1 2">NY-2A</strain>
    </source>
</reference>
<evidence type="ECO:0000313" key="1">
    <source>
        <dbReference type="EMBL" id="ABT14962.1"/>
    </source>
</evidence>
<gene>
    <name evidence="1" type="primary">b563L</name>
    <name evidence="1" type="ORF">NY2A_b563L</name>
</gene>
<evidence type="ECO:0000313" key="2">
    <source>
        <dbReference type="Proteomes" id="UP000202419"/>
    </source>
</evidence>
<dbReference type="GeneID" id="5659519"/>
<keyword evidence="2" id="KW-1185">Reference proteome</keyword>
<dbReference type="RefSeq" id="YP_001497759.1">
    <property type="nucleotide sequence ID" value="NC_009898.1"/>
</dbReference>
<dbReference type="KEGG" id="vg:5659519"/>
<dbReference type="EMBL" id="DQ491002">
    <property type="protein sequence ID" value="ABT14962.1"/>
    <property type="molecule type" value="Genomic_DNA"/>
</dbReference>
<accession>A7IX88</accession>
<organism evidence="1 2">
    <name type="scientific">Paramecium bursaria Chlorella virus NY2A</name>
    <name type="common">PBCV-NY2A</name>
    <dbReference type="NCBI Taxonomy" id="46021"/>
    <lineage>
        <taxon>Viruses</taxon>
        <taxon>Varidnaviria</taxon>
        <taxon>Bamfordvirae</taxon>
        <taxon>Nucleocytoviricota</taxon>
        <taxon>Megaviricetes</taxon>
        <taxon>Algavirales</taxon>
        <taxon>Phycodnaviridae</taxon>
        <taxon>Chlorovirus</taxon>
        <taxon>Chlorovirus americanus</taxon>
    </lineage>
</organism>
<protein>
    <submittedName>
        <fullName evidence="1">Uncharacterized protein b563L</fullName>
    </submittedName>
</protein>
<sequence>MNRVGWIQFHFQSEHARRMYGHLTIALWDLKLNLLIARIPVRVNGTLSTTTPRDGARRDITKIHTMVC</sequence>